<feature type="transmembrane region" description="Helical" evidence="1">
    <location>
        <begin position="29"/>
        <end position="48"/>
    </location>
</feature>
<evidence type="ECO:0000313" key="3">
    <source>
        <dbReference type="Proteomes" id="UP000831484"/>
    </source>
</evidence>
<name>A0AB38RN29_RHOSG</name>
<sequence>MRTAPILIAQPPSDRQRLPTEMWEPLMLVLRYVSFIGIFACVAALVVFGAMLGYQRTHNAGQILQDKTLVRICACAVLVGSAATIGNRLIV</sequence>
<organism evidence="2 3">
    <name type="scientific">Rhodococcus qingshengii JCM 15477</name>
    <dbReference type="NCBI Taxonomy" id="1303681"/>
    <lineage>
        <taxon>Bacteria</taxon>
        <taxon>Bacillati</taxon>
        <taxon>Actinomycetota</taxon>
        <taxon>Actinomycetes</taxon>
        <taxon>Mycobacteriales</taxon>
        <taxon>Nocardiaceae</taxon>
        <taxon>Rhodococcus</taxon>
        <taxon>Rhodococcus erythropolis group</taxon>
    </lineage>
</organism>
<keyword evidence="1" id="KW-1133">Transmembrane helix</keyword>
<keyword evidence="1" id="KW-0472">Membrane</keyword>
<keyword evidence="2" id="KW-0614">Plasmid</keyword>
<dbReference type="AlphaFoldDB" id="A0AB38RN29"/>
<feature type="transmembrane region" description="Helical" evidence="1">
    <location>
        <begin position="69"/>
        <end position="90"/>
    </location>
</feature>
<proteinExistence type="predicted"/>
<reference evidence="3" key="1">
    <citation type="journal article" date="2022" name="Environ. Microbiol.">
        <title>Functional analysis, diversity, and distribution of carbendazim hydrolases MheI and CbmA, responsible for the initial step in carbendazim degradation.</title>
        <authorList>
            <person name="Zhang M."/>
            <person name="Bai X."/>
            <person name="Li Q."/>
            <person name="Zhang L."/>
            <person name="Zhu Q."/>
            <person name="Gao S."/>
            <person name="Ke Z."/>
            <person name="Jiang M."/>
            <person name="Hu J."/>
            <person name="Qiu J."/>
            <person name="Hong Q."/>
        </authorList>
    </citation>
    <scope>NUCLEOTIDE SEQUENCE [LARGE SCALE GENOMIC DNA]</scope>
    <source>
        <strain evidence="3">djl-6</strain>
    </source>
</reference>
<dbReference type="Proteomes" id="UP000831484">
    <property type="component" value="Plasmid pdjl-6-1"/>
</dbReference>
<geneLocation type="plasmid" evidence="2 3">
    <name>pdjl-6-1</name>
</geneLocation>
<evidence type="ECO:0000256" key="1">
    <source>
        <dbReference type="SAM" id="Phobius"/>
    </source>
</evidence>
<protein>
    <submittedName>
        <fullName evidence="2">Uncharacterized protein</fullName>
    </submittedName>
</protein>
<accession>A0AB38RN29</accession>
<dbReference type="RefSeq" id="WP_064075399.1">
    <property type="nucleotide sequence ID" value="NZ_CP096564.1"/>
</dbReference>
<keyword evidence="3" id="KW-1185">Reference proteome</keyword>
<gene>
    <name evidence="2" type="ORF">M0639_29795</name>
</gene>
<evidence type="ECO:0000313" key="2">
    <source>
        <dbReference type="EMBL" id="UPU46243.1"/>
    </source>
</evidence>
<dbReference type="EMBL" id="CP096564">
    <property type="protein sequence ID" value="UPU46243.1"/>
    <property type="molecule type" value="Genomic_DNA"/>
</dbReference>
<keyword evidence="1" id="KW-0812">Transmembrane</keyword>